<protein>
    <recommendedName>
        <fullName evidence="4">Transmembrane protein</fullName>
    </recommendedName>
</protein>
<keyword evidence="1" id="KW-1133">Transmembrane helix</keyword>
<keyword evidence="3" id="KW-1185">Reference proteome</keyword>
<evidence type="ECO:0008006" key="4">
    <source>
        <dbReference type="Google" id="ProtNLM"/>
    </source>
</evidence>
<evidence type="ECO:0000313" key="2">
    <source>
        <dbReference type="EMBL" id="GJN02898.1"/>
    </source>
</evidence>
<feature type="transmembrane region" description="Helical" evidence="1">
    <location>
        <begin position="28"/>
        <end position="52"/>
    </location>
</feature>
<sequence>MRGPKSSRDGNMKECKCHNFFSNIGDDIWIDAFLMPPIPMVLRCSFLFLLLAQLIW</sequence>
<name>A0AAV5CXT7_ELECO</name>
<proteinExistence type="predicted"/>
<reference evidence="2" key="1">
    <citation type="journal article" date="2018" name="DNA Res.">
        <title>Multiple hybrid de novo genome assembly of finger millet, an orphan allotetraploid crop.</title>
        <authorList>
            <person name="Hatakeyama M."/>
            <person name="Aluri S."/>
            <person name="Balachadran M.T."/>
            <person name="Sivarajan S.R."/>
            <person name="Patrignani A."/>
            <person name="Gruter S."/>
            <person name="Poveda L."/>
            <person name="Shimizu-Inatsugi R."/>
            <person name="Baeten J."/>
            <person name="Francoijs K.J."/>
            <person name="Nataraja K.N."/>
            <person name="Reddy Y.A.N."/>
            <person name="Phadnis S."/>
            <person name="Ravikumar R.L."/>
            <person name="Schlapbach R."/>
            <person name="Sreeman S.M."/>
            <person name="Shimizu K.K."/>
        </authorList>
    </citation>
    <scope>NUCLEOTIDE SEQUENCE</scope>
</reference>
<keyword evidence="1" id="KW-0472">Membrane</keyword>
<accession>A0AAV5CXT7</accession>
<gene>
    <name evidence="2" type="primary">ga20289</name>
    <name evidence="2" type="ORF">PR202_ga20289</name>
</gene>
<dbReference type="EMBL" id="BQKI01000009">
    <property type="protein sequence ID" value="GJN02898.1"/>
    <property type="molecule type" value="Genomic_DNA"/>
</dbReference>
<organism evidence="2 3">
    <name type="scientific">Eleusine coracana subsp. coracana</name>
    <dbReference type="NCBI Taxonomy" id="191504"/>
    <lineage>
        <taxon>Eukaryota</taxon>
        <taxon>Viridiplantae</taxon>
        <taxon>Streptophyta</taxon>
        <taxon>Embryophyta</taxon>
        <taxon>Tracheophyta</taxon>
        <taxon>Spermatophyta</taxon>
        <taxon>Magnoliopsida</taxon>
        <taxon>Liliopsida</taxon>
        <taxon>Poales</taxon>
        <taxon>Poaceae</taxon>
        <taxon>PACMAD clade</taxon>
        <taxon>Chloridoideae</taxon>
        <taxon>Cynodonteae</taxon>
        <taxon>Eleusininae</taxon>
        <taxon>Eleusine</taxon>
    </lineage>
</organism>
<comment type="caution">
    <text evidence="2">The sequence shown here is derived from an EMBL/GenBank/DDBJ whole genome shotgun (WGS) entry which is preliminary data.</text>
</comment>
<keyword evidence="1" id="KW-0812">Transmembrane</keyword>
<dbReference type="AlphaFoldDB" id="A0AAV5CXT7"/>
<evidence type="ECO:0000313" key="3">
    <source>
        <dbReference type="Proteomes" id="UP001054889"/>
    </source>
</evidence>
<evidence type="ECO:0000256" key="1">
    <source>
        <dbReference type="SAM" id="Phobius"/>
    </source>
</evidence>
<dbReference type="Proteomes" id="UP001054889">
    <property type="component" value="Unassembled WGS sequence"/>
</dbReference>
<reference evidence="2" key="2">
    <citation type="submission" date="2021-12" db="EMBL/GenBank/DDBJ databases">
        <title>Resequencing data analysis of finger millet.</title>
        <authorList>
            <person name="Hatakeyama M."/>
            <person name="Aluri S."/>
            <person name="Balachadran M.T."/>
            <person name="Sivarajan S.R."/>
            <person name="Poveda L."/>
            <person name="Shimizu-Inatsugi R."/>
            <person name="Schlapbach R."/>
            <person name="Sreeman S.M."/>
            <person name="Shimizu K.K."/>
        </authorList>
    </citation>
    <scope>NUCLEOTIDE SEQUENCE</scope>
</reference>